<evidence type="ECO:0000256" key="1">
    <source>
        <dbReference type="SAM" id="Coils"/>
    </source>
</evidence>
<dbReference type="Pfam" id="PF14076">
    <property type="entry name" value="DUF4258"/>
    <property type="match status" value="1"/>
</dbReference>
<dbReference type="STRING" id="91604.ID47_04735"/>
<gene>
    <name evidence="3" type="ORF">ID47_04735</name>
</gene>
<proteinExistence type="predicted"/>
<dbReference type="Proteomes" id="UP000028926">
    <property type="component" value="Chromosome"/>
</dbReference>
<reference evidence="3 4" key="1">
    <citation type="submission" date="2014-07" db="EMBL/GenBank/DDBJ databases">
        <title>Comparative genomic insights into amoeba endosymbionts belonging to the families of Holosporaceae and Candidatus Midichloriaceae within Rickettsiales.</title>
        <authorList>
            <person name="Wang Z."/>
            <person name="Wu M."/>
        </authorList>
    </citation>
    <scope>NUCLEOTIDE SEQUENCE [LARGE SCALE GENOMIC DNA]</scope>
    <source>
        <strain evidence="3">PRA3</strain>
    </source>
</reference>
<evidence type="ECO:0000313" key="3">
    <source>
        <dbReference type="EMBL" id="AIK96201.1"/>
    </source>
</evidence>
<feature type="coiled-coil region" evidence="1">
    <location>
        <begin position="10"/>
        <end position="58"/>
    </location>
</feature>
<dbReference type="InterPro" id="IPR049195">
    <property type="entry name" value="Tre1-like_N"/>
</dbReference>
<dbReference type="AlphaFoldDB" id="A0A077AUV5"/>
<dbReference type="eggNOG" id="COG3064">
    <property type="taxonomic scope" value="Bacteria"/>
</dbReference>
<name>A0A077AUV5_9PROT</name>
<protein>
    <recommendedName>
        <fullName evidence="2">NAD(+)--protein-arginine ADP-ribosyltransferase Tre1-like N-terminal domain-containing protein</fullName>
    </recommendedName>
</protein>
<dbReference type="HOGENOM" id="CLU_679140_0_0_5"/>
<dbReference type="RefSeq" id="WP_038464342.1">
    <property type="nucleotide sequence ID" value="NZ_CP008941.1"/>
</dbReference>
<organism evidence="3 4">
    <name type="scientific">Candidatus Odyssella acanthamoebae</name>
    <dbReference type="NCBI Taxonomy" id="91604"/>
    <lineage>
        <taxon>Bacteria</taxon>
        <taxon>Pseudomonadati</taxon>
        <taxon>Pseudomonadota</taxon>
        <taxon>Alphaproteobacteria</taxon>
        <taxon>Holosporales</taxon>
        <taxon>Candidatus Paracaedibacteraceae</taxon>
        <taxon>Candidatus Odyssella</taxon>
    </lineage>
</organism>
<keyword evidence="1" id="KW-0175">Coiled coil</keyword>
<accession>A0A077AUV5</accession>
<evidence type="ECO:0000313" key="4">
    <source>
        <dbReference type="Proteomes" id="UP000028926"/>
    </source>
</evidence>
<feature type="domain" description="NAD(+)--protein-arginine ADP-ribosyltransferase Tre1-like N-terminal" evidence="2">
    <location>
        <begin position="156"/>
        <end position="195"/>
    </location>
</feature>
<keyword evidence="4" id="KW-1185">Reference proteome</keyword>
<dbReference type="EMBL" id="CP008941">
    <property type="protein sequence ID" value="AIK96201.1"/>
    <property type="molecule type" value="Genomic_DNA"/>
</dbReference>
<dbReference type="KEGG" id="paca:ID47_04735"/>
<sequence length="405" mass="43930">MFTTIQELPSLALKDELTKQLEEAEQAKQEMVRLEQELEGAYAELEKIRERLELREKARYNSNLAGDLSVAEDVSSLFLHVSTQSKRTPFVQSMQTTLDRIGDLADLYKGFANKIKCVGQSVDSYAQQYPHMAEKLESVKGYLSQATAHVPQVTSAASYAMAMLVGGLEGMALGSMAGGIGAVPGAVIGMATGYTSAVVADKVIDASAPHIHSKLSEFADYAQSIGRDQLESNRNRYLAEAMGSSALTGLAVVGMTRGKPASKSMLSGLDLATMSHKASFIAKSHLRSSVNRISAEKFINLTKVGHTGFMGKKGTEFKNAVYQRSRNVETSIKGRMFSGHALDQMQNRGIPPSVVENAIKTGKKFEAKNSLNGFYDKANEFYVITNLKGKVVTVVRGKPNVSPNK</sequence>
<dbReference type="Pfam" id="PF21724">
    <property type="entry name" value="DUF6861"/>
    <property type="match status" value="1"/>
</dbReference>
<evidence type="ECO:0000259" key="2">
    <source>
        <dbReference type="Pfam" id="PF21724"/>
    </source>
</evidence>
<dbReference type="InterPro" id="IPR025354">
    <property type="entry name" value="DUF4258"/>
</dbReference>